<comment type="caution">
    <text evidence="3">The sequence shown here is derived from an EMBL/GenBank/DDBJ whole genome shotgun (WGS) entry which is preliminary data.</text>
</comment>
<dbReference type="PANTHER" id="PTHR32385">
    <property type="entry name" value="MANNOSYL PHOSPHORYLINOSITOL CERAMIDE SYNTHASE"/>
    <property type="match status" value="1"/>
</dbReference>
<dbReference type="Gene3D" id="3.90.550.20">
    <property type="match status" value="1"/>
</dbReference>
<reference evidence="3" key="1">
    <citation type="submission" date="2022-10" db="EMBL/GenBank/DDBJ databases">
        <title>Culturing micro-colonial fungi from biological soil crusts in the Mojave desert and describing Neophaeococcomyces mojavensis, and introducing the new genera and species Taxawa tesnikishii.</title>
        <authorList>
            <person name="Kurbessoian T."/>
            <person name="Stajich J.E."/>
        </authorList>
    </citation>
    <scope>NUCLEOTIDE SEQUENCE</scope>
    <source>
        <strain evidence="3">TK_35</strain>
    </source>
</reference>
<evidence type="ECO:0000313" key="3">
    <source>
        <dbReference type="EMBL" id="KAJ9634270.1"/>
    </source>
</evidence>
<dbReference type="InterPro" id="IPR051706">
    <property type="entry name" value="Glycosyltransferase_domain"/>
</dbReference>
<dbReference type="GO" id="GO:0051999">
    <property type="term" value="P:mannosyl-inositol phosphorylceramide biosynthetic process"/>
    <property type="evidence" value="ECO:0007669"/>
    <property type="project" value="TreeGrafter"/>
</dbReference>
<dbReference type="InterPro" id="IPR029044">
    <property type="entry name" value="Nucleotide-diphossugar_trans"/>
</dbReference>
<dbReference type="Pfam" id="PF04488">
    <property type="entry name" value="Gly_transf_sug"/>
    <property type="match status" value="1"/>
</dbReference>
<accession>A0AA38Y3X5</accession>
<gene>
    <name evidence="3" type="ORF">H2204_006347</name>
</gene>
<dbReference type="SUPFAM" id="SSF53448">
    <property type="entry name" value="Nucleotide-diphospho-sugar transferases"/>
    <property type="match status" value="1"/>
</dbReference>
<keyword evidence="4" id="KW-1185">Reference proteome</keyword>
<keyword evidence="2" id="KW-0808">Transferase</keyword>
<proteinExistence type="inferred from homology"/>
<comment type="similarity">
    <text evidence="1">Belongs to the glycosyltransferase 32 family.</text>
</comment>
<evidence type="ECO:0000313" key="4">
    <source>
        <dbReference type="Proteomes" id="UP001172681"/>
    </source>
</evidence>
<dbReference type="GO" id="GO:0016020">
    <property type="term" value="C:membrane"/>
    <property type="evidence" value="ECO:0007669"/>
    <property type="project" value="GOC"/>
</dbReference>
<dbReference type="InterPro" id="IPR007577">
    <property type="entry name" value="GlycoTrfase_DXD_sugar-bd_CS"/>
</dbReference>
<dbReference type="EMBL" id="JAPDRN010000039">
    <property type="protein sequence ID" value="KAJ9634270.1"/>
    <property type="molecule type" value="Genomic_DNA"/>
</dbReference>
<dbReference type="AlphaFoldDB" id="A0AA38Y3X5"/>
<evidence type="ECO:0000256" key="1">
    <source>
        <dbReference type="ARBA" id="ARBA00009003"/>
    </source>
</evidence>
<sequence length="253" mass="28503">MPLIFNRNTSLRLSSARDNFDVTFEQYSSSTSSPSSSSAATSSSNNAIAPENITYPVPAVIHNIFIGSKDNLRPSWALAAHACRTVHPDWNFEYWDNGRAERFVRRVYPGVWPTWKNYRYDIQRADSLRYMILHHYGGIFLDLDLLCLRPLTPLRAFDFVAPAAYPSGISNGFIVSKPKMPFLAEVIANLPKYDVSWFGLPYATISFSTGCHFLSLTRLMSLLVEPCTSSQRRTDPFSGFYGDLAIFTISAET</sequence>
<evidence type="ECO:0000256" key="2">
    <source>
        <dbReference type="ARBA" id="ARBA00022679"/>
    </source>
</evidence>
<organism evidence="3 4">
    <name type="scientific">Knufia peltigerae</name>
    <dbReference type="NCBI Taxonomy" id="1002370"/>
    <lineage>
        <taxon>Eukaryota</taxon>
        <taxon>Fungi</taxon>
        <taxon>Dikarya</taxon>
        <taxon>Ascomycota</taxon>
        <taxon>Pezizomycotina</taxon>
        <taxon>Eurotiomycetes</taxon>
        <taxon>Chaetothyriomycetidae</taxon>
        <taxon>Chaetothyriales</taxon>
        <taxon>Trichomeriaceae</taxon>
        <taxon>Knufia</taxon>
    </lineage>
</organism>
<protein>
    <submittedName>
        <fullName evidence="3">Uncharacterized protein</fullName>
    </submittedName>
</protein>
<dbReference type="GO" id="GO:0000030">
    <property type="term" value="F:mannosyltransferase activity"/>
    <property type="evidence" value="ECO:0007669"/>
    <property type="project" value="TreeGrafter"/>
</dbReference>
<dbReference type="Proteomes" id="UP001172681">
    <property type="component" value="Unassembled WGS sequence"/>
</dbReference>
<name>A0AA38Y3X5_9EURO</name>
<dbReference type="PANTHER" id="PTHR32385:SF15">
    <property type="entry name" value="INOSITOL PHOSPHOCERAMIDE MANNOSYLTRANSFERASE 1"/>
    <property type="match status" value="1"/>
</dbReference>